<dbReference type="STRING" id="1121400.SAMN02746065_10892"/>
<dbReference type="AlphaFoldDB" id="A0A1W2BHB5"/>
<evidence type="ECO:0000256" key="1">
    <source>
        <dbReference type="ARBA" id="ARBA00005953"/>
    </source>
</evidence>
<dbReference type="PIRSF" id="PIRSF003230">
    <property type="entry name" value="YbgC"/>
    <property type="match status" value="1"/>
</dbReference>
<accession>A0A1W2BHB5</accession>
<evidence type="ECO:0000313" key="3">
    <source>
        <dbReference type="EMBL" id="SMC72271.1"/>
    </source>
</evidence>
<evidence type="ECO:0000313" key="4">
    <source>
        <dbReference type="Proteomes" id="UP000192418"/>
    </source>
</evidence>
<dbReference type="InterPro" id="IPR029069">
    <property type="entry name" value="HotDog_dom_sf"/>
</dbReference>
<dbReference type="CDD" id="cd00586">
    <property type="entry name" value="4HBT"/>
    <property type="match status" value="1"/>
</dbReference>
<comment type="similarity">
    <text evidence="1">Belongs to the 4-hydroxybenzoyl-CoA thioesterase family.</text>
</comment>
<dbReference type="PANTHER" id="PTHR31793:SF27">
    <property type="entry name" value="NOVEL THIOESTERASE SUPERFAMILY DOMAIN AND SAPOSIN A-TYPE DOMAIN CONTAINING PROTEIN (0610012H03RIK)"/>
    <property type="match status" value="1"/>
</dbReference>
<keyword evidence="2 3" id="KW-0378">Hydrolase</keyword>
<organism evidence="3 4">
    <name type="scientific">Desulfocicer vacuolatum DSM 3385</name>
    <dbReference type="NCBI Taxonomy" id="1121400"/>
    <lineage>
        <taxon>Bacteria</taxon>
        <taxon>Pseudomonadati</taxon>
        <taxon>Thermodesulfobacteriota</taxon>
        <taxon>Desulfobacteria</taxon>
        <taxon>Desulfobacterales</taxon>
        <taxon>Desulfobacteraceae</taxon>
        <taxon>Desulfocicer</taxon>
    </lineage>
</organism>
<dbReference type="EMBL" id="FWXY01000008">
    <property type="protein sequence ID" value="SMC72271.1"/>
    <property type="molecule type" value="Genomic_DNA"/>
</dbReference>
<protein>
    <submittedName>
        <fullName evidence="3">Acyl-CoA thioester hydrolase</fullName>
    </submittedName>
</protein>
<keyword evidence="4" id="KW-1185">Reference proteome</keyword>
<dbReference type="RefSeq" id="WP_084068590.1">
    <property type="nucleotide sequence ID" value="NZ_FWXY01000008.1"/>
</dbReference>
<dbReference type="Pfam" id="PF13279">
    <property type="entry name" value="4HBT_2"/>
    <property type="match status" value="1"/>
</dbReference>
<dbReference type="Proteomes" id="UP000192418">
    <property type="component" value="Unassembled WGS sequence"/>
</dbReference>
<proteinExistence type="inferred from homology"/>
<sequence>MTTKKGPFSMTIDIRFADTDANGHVFFANYQTFFDTAFLKYLDHIGCSFKWFIDQNINFYYVEATSQFKSALTYGDKIVVSVNISKFGRTSFTIDFEGRDAKSGRLAATGHIVSVVVDKATEIPVEIPKAFKTAVGTVQNL</sequence>
<evidence type="ECO:0000256" key="2">
    <source>
        <dbReference type="ARBA" id="ARBA00022801"/>
    </source>
</evidence>
<dbReference type="InterPro" id="IPR050563">
    <property type="entry name" value="4-hydroxybenzoyl-CoA_TE"/>
</dbReference>
<dbReference type="InterPro" id="IPR006684">
    <property type="entry name" value="YbgC/YbaW"/>
</dbReference>
<dbReference type="Gene3D" id="3.10.129.10">
    <property type="entry name" value="Hotdog Thioesterase"/>
    <property type="match status" value="1"/>
</dbReference>
<name>A0A1W2BHB5_9BACT</name>
<dbReference type="PANTHER" id="PTHR31793">
    <property type="entry name" value="4-HYDROXYBENZOYL-COA THIOESTERASE FAMILY MEMBER"/>
    <property type="match status" value="1"/>
</dbReference>
<reference evidence="3 4" key="1">
    <citation type="submission" date="2017-04" db="EMBL/GenBank/DDBJ databases">
        <authorList>
            <person name="Afonso C.L."/>
            <person name="Miller P.J."/>
            <person name="Scott M.A."/>
            <person name="Spackman E."/>
            <person name="Goraichik I."/>
            <person name="Dimitrov K.M."/>
            <person name="Suarez D.L."/>
            <person name="Swayne D.E."/>
        </authorList>
    </citation>
    <scope>NUCLEOTIDE SEQUENCE [LARGE SCALE GENOMIC DNA]</scope>
    <source>
        <strain evidence="3 4">DSM 3385</strain>
    </source>
</reference>
<dbReference type="OrthoDB" id="9800856at2"/>
<dbReference type="SUPFAM" id="SSF54637">
    <property type="entry name" value="Thioesterase/thiol ester dehydrase-isomerase"/>
    <property type="match status" value="1"/>
</dbReference>
<gene>
    <name evidence="3" type="ORF">SAMN02746065_10892</name>
</gene>
<dbReference type="GO" id="GO:0047617">
    <property type="term" value="F:fatty acyl-CoA hydrolase activity"/>
    <property type="evidence" value="ECO:0007669"/>
    <property type="project" value="TreeGrafter"/>
</dbReference>